<comment type="cofactor">
    <cofactor evidence="1 10">
        <name>Mg(2+)</name>
        <dbReference type="ChEBI" id="CHEBI:18420"/>
    </cofactor>
</comment>
<dbReference type="PATRIC" id="fig|1618450.3.peg.617"/>
<evidence type="ECO:0000256" key="2">
    <source>
        <dbReference type="ARBA" id="ARBA00003213"/>
    </source>
</evidence>
<evidence type="ECO:0000256" key="7">
    <source>
        <dbReference type="ARBA" id="ARBA00022840"/>
    </source>
</evidence>
<dbReference type="Proteomes" id="UP000034539">
    <property type="component" value="Unassembled WGS sequence"/>
</dbReference>
<evidence type="ECO:0000256" key="1">
    <source>
        <dbReference type="ARBA" id="ARBA00001946"/>
    </source>
</evidence>
<dbReference type="GO" id="GO:0005524">
    <property type="term" value="F:ATP binding"/>
    <property type="evidence" value="ECO:0007669"/>
    <property type="project" value="UniProtKB-UniRule"/>
</dbReference>
<dbReference type="Gene3D" id="3.40.50.300">
    <property type="entry name" value="P-loop containing nucleotide triphosphate hydrolases"/>
    <property type="match status" value="1"/>
</dbReference>
<evidence type="ECO:0000256" key="4">
    <source>
        <dbReference type="ARBA" id="ARBA00022679"/>
    </source>
</evidence>
<reference evidence="14 15" key="1">
    <citation type="journal article" date="2015" name="Nature">
        <title>rRNA introns, odd ribosomes, and small enigmatic genomes across a large radiation of phyla.</title>
        <authorList>
            <person name="Brown C.T."/>
            <person name="Hug L.A."/>
            <person name="Thomas B.C."/>
            <person name="Sharon I."/>
            <person name="Castelle C.J."/>
            <person name="Singh A."/>
            <person name="Wilkins M.J."/>
            <person name="Williams K.H."/>
            <person name="Banfield J.F."/>
        </authorList>
    </citation>
    <scope>NUCLEOTIDE SEQUENCE [LARGE SCALE GENOMIC DNA]</scope>
</reference>
<comment type="function">
    <text evidence="2 10 12">Catalyzes the transfer of a dimethylallyl group onto the adenine at position 37 in tRNAs that read codons beginning with uridine, leading to the formation of N6-(dimethylallyl)adenosine (i(6)A).</text>
</comment>
<comment type="subunit">
    <text evidence="10">Monomer.</text>
</comment>
<comment type="catalytic activity">
    <reaction evidence="9 10 11">
        <text>adenosine(37) in tRNA + dimethylallyl diphosphate = N(6)-dimethylallyladenosine(37) in tRNA + diphosphate</text>
        <dbReference type="Rhea" id="RHEA:26482"/>
        <dbReference type="Rhea" id="RHEA-COMP:10162"/>
        <dbReference type="Rhea" id="RHEA-COMP:10375"/>
        <dbReference type="ChEBI" id="CHEBI:33019"/>
        <dbReference type="ChEBI" id="CHEBI:57623"/>
        <dbReference type="ChEBI" id="CHEBI:74411"/>
        <dbReference type="ChEBI" id="CHEBI:74415"/>
        <dbReference type="EC" id="2.5.1.75"/>
    </reaction>
</comment>
<dbReference type="GO" id="GO:0006400">
    <property type="term" value="P:tRNA modification"/>
    <property type="evidence" value="ECO:0007669"/>
    <property type="project" value="TreeGrafter"/>
</dbReference>
<dbReference type="AlphaFoldDB" id="A0A0G0SEC4"/>
<evidence type="ECO:0000313" key="14">
    <source>
        <dbReference type="EMBL" id="KKR33075.1"/>
    </source>
</evidence>
<evidence type="ECO:0000256" key="9">
    <source>
        <dbReference type="ARBA" id="ARBA00049563"/>
    </source>
</evidence>
<dbReference type="HAMAP" id="MF_00185">
    <property type="entry name" value="IPP_trans"/>
    <property type="match status" value="1"/>
</dbReference>
<protein>
    <recommendedName>
        <fullName evidence="10">tRNA dimethylallyltransferase</fullName>
        <ecNumber evidence="10">2.5.1.75</ecNumber>
    </recommendedName>
    <alternativeName>
        <fullName evidence="10">Dimethylallyl diphosphate:tRNA dimethylallyltransferase</fullName>
        <shortName evidence="10">DMAPP:tRNA dimethylallyltransferase</shortName>
        <shortName evidence="10">DMATase</shortName>
    </alternativeName>
    <alternativeName>
        <fullName evidence="10">Isopentenyl-diphosphate:tRNA isopentenyltransferase</fullName>
        <shortName evidence="10">IPP transferase</shortName>
        <shortName evidence="10">IPPT</shortName>
        <shortName evidence="10">IPTase</shortName>
    </alternativeName>
</protein>
<dbReference type="EC" id="2.5.1.75" evidence="10"/>
<dbReference type="InterPro" id="IPR018022">
    <property type="entry name" value="IPT"/>
</dbReference>
<dbReference type="InterPro" id="IPR027417">
    <property type="entry name" value="P-loop_NTPase"/>
</dbReference>
<keyword evidence="5 10" id="KW-0819">tRNA processing</keyword>
<evidence type="ECO:0000313" key="15">
    <source>
        <dbReference type="Proteomes" id="UP000034539"/>
    </source>
</evidence>
<comment type="similarity">
    <text evidence="3 10 13">Belongs to the IPP transferase family.</text>
</comment>
<evidence type="ECO:0000256" key="8">
    <source>
        <dbReference type="ARBA" id="ARBA00022842"/>
    </source>
</evidence>
<evidence type="ECO:0000256" key="6">
    <source>
        <dbReference type="ARBA" id="ARBA00022741"/>
    </source>
</evidence>
<dbReference type="SUPFAM" id="SSF52540">
    <property type="entry name" value="P-loop containing nucleoside triphosphate hydrolases"/>
    <property type="match status" value="1"/>
</dbReference>
<evidence type="ECO:0000256" key="11">
    <source>
        <dbReference type="RuleBase" id="RU003783"/>
    </source>
</evidence>
<accession>A0A0G0SEC4</accession>
<keyword evidence="4 10" id="KW-0808">Transferase</keyword>
<dbReference type="Gene3D" id="1.10.287.890">
    <property type="entry name" value="Crystal structure of tRNA isopentenylpyrophosphate transferase (bh2366) domain"/>
    <property type="match status" value="1"/>
</dbReference>
<dbReference type="EMBL" id="LBXN01000024">
    <property type="protein sequence ID" value="KKR33075.1"/>
    <property type="molecule type" value="Genomic_DNA"/>
</dbReference>
<evidence type="ECO:0000256" key="10">
    <source>
        <dbReference type="HAMAP-Rule" id="MF_00185"/>
    </source>
</evidence>
<feature type="site" description="Interaction with substrate tRNA" evidence="10">
    <location>
        <position position="146"/>
    </location>
</feature>
<proteinExistence type="inferred from homology"/>
<feature type="binding site" evidence="10">
    <location>
        <begin position="9"/>
        <end position="16"/>
    </location>
    <ligand>
        <name>ATP</name>
        <dbReference type="ChEBI" id="CHEBI:30616"/>
    </ligand>
</feature>
<comment type="caution">
    <text evidence="10">Lacks conserved residue(s) required for the propagation of feature annotation.</text>
</comment>
<comment type="caution">
    <text evidence="14">The sequence shown here is derived from an EMBL/GenBank/DDBJ whole genome shotgun (WGS) entry which is preliminary data.</text>
</comment>
<dbReference type="PANTHER" id="PTHR11088">
    <property type="entry name" value="TRNA DIMETHYLALLYLTRANSFERASE"/>
    <property type="match status" value="1"/>
</dbReference>
<feature type="site" description="Interaction with substrate tRNA" evidence="10">
    <location>
        <position position="123"/>
    </location>
</feature>
<feature type="region of interest" description="Interaction with substrate tRNA" evidence="10">
    <location>
        <begin position="34"/>
        <end position="37"/>
    </location>
</feature>
<dbReference type="PANTHER" id="PTHR11088:SF60">
    <property type="entry name" value="TRNA DIMETHYLALLYLTRANSFERASE"/>
    <property type="match status" value="1"/>
</dbReference>
<evidence type="ECO:0000256" key="13">
    <source>
        <dbReference type="RuleBase" id="RU003785"/>
    </source>
</evidence>
<dbReference type="NCBIfam" id="TIGR00174">
    <property type="entry name" value="miaA"/>
    <property type="match status" value="1"/>
</dbReference>
<name>A0A0G0SEC4_9BACT</name>
<dbReference type="InterPro" id="IPR039657">
    <property type="entry name" value="Dimethylallyltransferase"/>
</dbReference>
<gene>
    <name evidence="10" type="primary">miaA</name>
    <name evidence="14" type="ORF">UT63_C0024G0007</name>
</gene>
<keyword evidence="7 10" id="KW-0067">ATP-binding</keyword>
<dbReference type="Pfam" id="PF01715">
    <property type="entry name" value="IPPT"/>
    <property type="match status" value="1"/>
</dbReference>
<keyword evidence="8 10" id="KW-0460">Magnesium</keyword>
<dbReference type="GO" id="GO:0052381">
    <property type="term" value="F:tRNA dimethylallyltransferase activity"/>
    <property type="evidence" value="ECO:0007669"/>
    <property type="project" value="UniProtKB-UniRule"/>
</dbReference>
<organism evidence="14 15">
    <name type="scientific">Candidatus Gottesmanbacteria bacterium GW2011_GWC2_39_8</name>
    <dbReference type="NCBI Taxonomy" id="1618450"/>
    <lineage>
        <taxon>Bacteria</taxon>
        <taxon>Candidatus Gottesmaniibacteriota</taxon>
    </lineage>
</organism>
<keyword evidence="6 10" id="KW-0547">Nucleotide-binding</keyword>
<feature type="binding site" evidence="10">
    <location>
        <begin position="11"/>
        <end position="16"/>
    </location>
    <ligand>
        <name>substrate</name>
    </ligand>
</feature>
<evidence type="ECO:0000256" key="5">
    <source>
        <dbReference type="ARBA" id="ARBA00022694"/>
    </source>
</evidence>
<evidence type="ECO:0000256" key="12">
    <source>
        <dbReference type="RuleBase" id="RU003784"/>
    </source>
</evidence>
<evidence type="ECO:0000256" key="3">
    <source>
        <dbReference type="ARBA" id="ARBA00005842"/>
    </source>
</evidence>
<sequence length="331" mass="38318">MKKLLVICGPTATGKTDLGVFLAKKYNGEIISADSRQVYKGMDIGTGKDIEKKSKIKNQKSKLRIKNQKYTVGYRLKEGIPVWMVDVVRPDQEFNVHDYQTLAEIVISDIEKRGKLPIIVGGTGLYIKALTEYSINIDVPPDPDLRRELSLMSVGQLQEKLINLDKARFDRMNHSDKLNPRRLIRSIEIVSFGIKNHFNTVKYLSKKISADTDALKIGLSADINFLFKQIDRRVEKRLKEGITLEIQKLLKSGYGWDLPSMSGLGYRQFRDYTDGKGKLDDAIVKWKLEEKKYMKRQMTWFKADKRINWFNISLNNFKAEIDEIVRKWYTN</sequence>